<dbReference type="InterPro" id="IPR007461">
    <property type="entry name" value="Ysc84_actin-binding"/>
</dbReference>
<dbReference type="PANTHER" id="PTHR15629:SF2">
    <property type="entry name" value="SH3 DOMAIN-CONTAINING YSC84-LIKE PROTEIN 1"/>
    <property type="match status" value="1"/>
</dbReference>
<dbReference type="CDD" id="cd11524">
    <property type="entry name" value="SYLF"/>
    <property type="match status" value="1"/>
</dbReference>
<sequence>MDKSRRNFMLATGAAGLATVSGPSRAAVPEDAQALVAQAQATVDAFARRQDIDGFIAAVAQSRGILVFPRIIKAGFVLAGAGGTGVLLVRDQKTNNEWRGPAFYTLSTASLGLQLGATWGDLVVLINTQNALNALYNNPAALKFGGEASFAFWNQGMNVGANGTTDYLAYSTDKGAFFGLAIDGSVLAARQSLNDAYYGKPATPLAILFDPQVSSPAAQGLQASVKRLRANGLSEWAR</sequence>
<protein>
    <submittedName>
        <fullName evidence="3">Lipid-binding SYLF domain-containing protein</fullName>
    </submittedName>
</protein>
<evidence type="ECO:0000259" key="2">
    <source>
        <dbReference type="Pfam" id="PF04366"/>
    </source>
</evidence>
<feature type="domain" description="Ysc84 actin-binding" evidence="2">
    <location>
        <begin position="108"/>
        <end position="226"/>
    </location>
</feature>
<keyword evidence="1" id="KW-0732">Signal</keyword>
<keyword evidence="4" id="KW-1185">Reference proteome</keyword>
<name>A0ABU8XBU1_9BURK</name>
<organism evidence="3 4">
    <name type="scientific">Variovorax robiniae</name>
    <dbReference type="NCBI Taxonomy" id="1836199"/>
    <lineage>
        <taxon>Bacteria</taxon>
        <taxon>Pseudomonadati</taxon>
        <taxon>Pseudomonadota</taxon>
        <taxon>Betaproteobacteria</taxon>
        <taxon>Burkholderiales</taxon>
        <taxon>Comamonadaceae</taxon>
        <taxon>Variovorax</taxon>
    </lineage>
</organism>
<evidence type="ECO:0000313" key="3">
    <source>
        <dbReference type="EMBL" id="MEJ8857320.1"/>
    </source>
</evidence>
<reference evidence="3 4" key="1">
    <citation type="submission" date="2024-03" db="EMBL/GenBank/DDBJ databases">
        <title>Novel species of the genus Variovorax.</title>
        <authorList>
            <person name="Liu Q."/>
            <person name="Xin Y.-H."/>
        </authorList>
    </citation>
    <scope>NUCLEOTIDE SEQUENCE [LARGE SCALE GENOMIC DNA]</scope>
    <source>
        <strain evidence="3 4">KACC 18901</strain>
    </source>
</reference>
<evidence type="ECO:0000256" key="1">
    <source>
        <dbReference type="SAM" id="SignalP"/>
    </source>
</evidence>
<dbReference type="Proteomes" id="UP001367030">
    <property type="component" value="Unassembled WGS sequence"/>
</dbReference>
<dbReference type="PROSITE" id="PS51318">
    <property type="entry name" value="TAT"/>
    <property type="match status" value="1"/>
</dbReference>
<dbReference type="Pfam" id="PF04366">
    <property type="entry name" value="Ysc84"/>
    <property type="match status" value="1"/>
</dbReference>
<accession>A0ABU8XBU1</accession>
<dbReference type="EMBL" id="JBBKZS010000010">
    <property type="protein sequence ID" value="MEJ8857320.1"/>
    <property type="molecule type" value="Genomic_DNA"/>
</dbReference>
<feature type="chain" id="PRO_5045687978" evidence="1">
    <location>
        <begin position="27"/>
        <end position="238"/>
    </location>
</feature>
<dbReference type="PANTHER" id="PTHR15629">
    <property type="entry name" value="SH3YL1 PROTEIN"/>
    <property type="match status" value="1"/>
</dbReference>
<proteinExistence type="predicted"/>
<feature type="signal peptide" evidence="1">
    <location>
        <begin position="1"/>
        <end position="26"/>
    </location>
</feature>
<comment type="caution">
    <text evidence="3">The sequence shown here is derived from an EMBL/GenBank/DDBJ whole genome shotgun (WGS) entry which is preliminary data.</text>
</comment>
<evidence type="ECO:0000313" key="4">
    <source>
        <dbReference type="Proteomes" id="UP001367030"/>
    </source>
</evidence>
<dbReference type="RefSeq" id="WP_340337392.1">
    <property type="nucleotide sequence ID" value="NZ_JBBKZS010000010.1"/>
</dbReference>
<gene>
    <name evidence="3" type="ORF">WKW79_22280</name>
</gene>
<dbReference type="InterPro" id="IPR006311">
    <property type="entry name" value="TAT_signal"/>
</dbReference>
<dbReference type="InterPro" id="IPR051702">
    <property type="entry name" value="SH3_domain_YSC84-like"/>
</dbReference>